<dbReference type="SUPFAM" id="SSF52540">
    <property type="entry name" value="P-loop containing nucleoside triphosphate hydrolases"/>
    <property type="match status" value="2"/>
</dbReference>
<evidence type="ECO:0000256" key="9">
    <source>
        <dbReference type="ARBA" id="ARBA00034076"/>
    </source>
</evidence>
<dbReference type="PROSITE" id="PS00211">
    <property type="entry name" value="ABC_TRANSPORTER_1"/>
    <property type="match status" value="1"/>
</dbReference>
<dbReference type="GO" id="GO:0005886">
    <property type="term" value="C:plasma membrane"/>
    <property type="evidence" value="ECO:0007669"/>
    <property type="project" value="UniProtKB-SubCell"/>
</dbReference>
<dbReference type="InterPro" id="IPR003439">
    <property type="entry name" value="ABC_transporter-like_ATP-bd"/>
</dbReference>
<dbReference type="CDD" id="cd03215">
    <property type="entry name" value="ABC_Carb_Monos_II"/>
    <property type="match status" value="1"/>
</dbReference>
<feature type="domain" description="ABC transporter" evidence="10">
    <location>
        <begin position="25"/>
        <end position="261"/>
    </location>
</feature>
<evidence type="ECO:0000256" key="8">
    <source>
        <dbReference type="ARBA" id="ARBA00023798"/>
    </source>
</evidence>
<dbReference type="PANTHER" id="PTHR43790">
    <property type="entry name" value="CARBOHYDRATE TRANSPORT ATP-BINDING PROTEIN MG119-RELATED"/>
    <property type="match status" value="1"/>
</dbReference>
<keyword evidence="12" id="KW-1185">Reference proteome</keyword>
<dbReference type="RefSeq" id="WP_153270723.1">
    <property type="nucleotide sequence ID" value="NZ_CP043498.1"/>
</dbReference>
<dbReference type="InterPro" id="IPR027417">
    <property type="entry name" value="P-loop_NTPase"/>
</dbReference>
<comment type="similarity">
    <text evidence="2">Belongs to the ABC transporter superfamily. AI-2 autoinducer porter (TC 3.A.1.2.8) family.</text>
</comment>
<gene>
    <name evidence="11" type="ORF">FZ934_08585</name>
</gene>
<comment type="subcellular location">
    <subcellularLocation>
        <location evidence="1">Cell inner membrane</location>
        <topology evidence="1">Peripheral membrane protein</topology>
    </subcellularLocation>
</comment>
<protein>
    <recommendedName>
        <fullName evidence="4">Autoinducer 2 import ATP-binding protein LsrA</fullName>
        <ecNumber evidence="8">7.6.2.13</ecNumber>
    </recommendedName>
</protein>
<proteinExistence type="inferred from homology"/>
<dbReference type="GO" id="GO:0016887">
    <property type="term" value="F:ATP hydrolysis activity"/>
    <property type="evidence" value="ECO:0007669"/>
    <property type="project" value="InterPro"/>
</dbReference>
<dbReference type="InterPro" id="IPR003593">
    <property type="entry name" value="AAA+_ATPase"/>
</dbReference>
<feature type="domain" description="ABC transporter" evidence="10">
    <location>
        <begin position="267"/>
        <end position="518"/>
    </location>
</feature>
<dbReference type="InterPro" id="IPR017871">
    <property type="entry name" value="ABC_transporter-like_CS"/>
</dbReference>
<dbReference type="CDD" id="cd03216">
    <property type="entry name" value="ABC_Carb_Monos_I"/>
    <property type="match status" value="1"/>
</dbReference>
<name>A0A5Q0C9G0_9HYPH</name>
<evidence type="ECO:0000313" key="11">
    <source>
        <dbReference type="EMBL" id="QFY60481.1"/>
    </source>
</evidence>
<dbReference type="PANTHER" id="PTHR43790:SF2">
    <property type="entry name" value="AUTOINDUCER 2 IMPORT ATP-BINDING PROTEIN LSRA"/>
    <property type="match status" value="1"/>
</dbReference>
<dbReference type="KEGG" id="rgr:FZ934_08585"/>
<keyword evidence="6 11" id="KW-0067">ATP-binding</keyword>
<accession>A0A5Q0C9G0</accession>
<evidence type="ECO:0000256" key="3">
    <source>
        <dbReference type="ARBA" id="ARBA00011262"/>
    </source>
</evidence>
<comment type="catalytic activity">
    <reaction evidence="9">
        <text>ATP + H2O + (2R,4S)-2-methyl-2,3,3,4-tetrahydroxytetrahydrofuran-[AI-2-binding protein]Side 1 = ADP + phosphate + (2R,4S)-2-methyl-2,3,3,4-tetrahydroxytetrahydrofuranSide 2 + [AI-2-binding protein]Side 1.</text>
        <dbReference type="EC" id="7.6.2.13"/>
    </reaction>
</comment>
<evidence type="ECO:0000313" key="12">
    <source>
        <dbReference type="Proteomes" id="UP000326881"/>
    </source>
</evidence>
<keyword evidence="5" id="KW-0547">Nucleotide-binding</keyword>
<evidence type="ECO:0000256" key="4">
    <source>
        <dbReference type="ARBA" id="ARBA00019459"/>
    </source>
</evidence>
<dbReference type="AlphaFoldDB" id="A0A5Q0C9G0"/>
<dbReference type="SMART" id="SM00382">
    <property type="entry name" value="AAA"/>
    <property type="match status" value="2"/>
</dbReference>
<evidence type="ECO:0000259" key="10">
    <source>
        <dbReference type="PROSITE" id="PS50893"/>
    </source>
</evidence>
<reference evidence="11 12" key="1">
    <citation type="submission" date="2019-08" db="EMBL/GenBank/DDBJ databases">
        <title>Prosopis cineraria nodule microbiome.</title>
        <authorList>
            <person name="Ali R."/>
            <person name="Chaluvadi S.R."/>
            <person name="Wang X."/>
        </authorList>
    </citation>
    <scope>NUCLEOTIDE SEQUENCE [LARGE SCALE GENOMIC DNA]</scope>
    <source>
        <strain evidence="11 12">BG7</strain>
    </source>
</reference>
<dbReference type="EC" id="7.6.2.13" evidence="8"/>
<dbReference type="GO" id="GO:0005524">
    <property type="term" value="F:ATP binding"/>
    <property type="evidence" value="ECO:0007669"/>
    <property type="project" value="UniProtKB-KW"/>
</dbReference>
<dbReference type="PROSITE" id="PS50893">
    <property type="entry name" value="ABC_TRANSPORTER_2"/>
    <property type="match status" value="2"/>
</dbReference>
<comment type="function">
    <text evidence="7">Part of the ABC transporter complex LsrABCD involved in autoinducer 2 (AI-2) import. Responsible for energy coupling to the transport system.</text>
</comment>
<dbReference type="Gene3D" id="3.40.50.300">
    <property type="entry name" value="P-loop containing nucleotide triphosphate hydrolases"/>
    <property type="match status" value="2"/>
</dbReference>
<sequence>MMASVAGERPVRELMPIGDRTQPFLRIDGVRKSFGPVRVLRDISFSLQSGEVLALLGENGAGKSTLKNILSGLVTPDEGTITIAGREFSTLTPADIDNLGFGTIHQELSLFDNLSVAENIHMPHLREKGGLVDWKGLEDGARRLLHEQLGTTIDLASPAGELTLGERQMVEIAKAMRRATKLLILDEPTTCLSLPEREKLFTVTRRLRERGFAIIYITHFLEEVYALADSVVILRDGVVADAGKPGDFSRDRIAQAMVGRKVAAMEIAVPSVPKDAPIALRLEEVGDGGLVKDISLELREGEILGIAGLMGSGRTELAETICGFRKGVGRVTLGGVDFSERSPRAAIDRGLVLVSEDRRRDQAFLNHSVLANVSAANLRALAGRLIGWLDFRREKQDVERIAEEFVVQPRRLETAMVNLSGGNQQKAILGRWLSRQPKVAVLDEPTKGVDIGARAAVHQIVVDRAVDRMAFILISSDIPELLAISHRIAILHKGRLAGILPREAFDAGRILGIASTGVVG</sequence>
<evidence type="ECO:0000256" key="5">
    <source>
        <dbReference type="ARBA" id="ARBA00022741"/>
    </source>
</evidence>
<dbReference type="EMBL" id="CP043498">
    <property type="protein sequence ID" value="QFY60481.1"/>
    <property type="molecule type" value="Genomic_DNA"/>
</dbReference>
<evidence type="ECO:0000256" key="7">
    <source>
        <dbReference type="ARBA" id="ARBA00023747"/>
    </source>
</evidence>
<dbReference type="Pfam" id="PF00005">
    <property type="entry name" value="ABC_tran"/>
    <property type="match status" value="2"/>
</dbReference>
<comment type="subunit">
    <text evidence="3">The complex is composed of two ATP-binding proteins (LsrA), two transmembrane proteins (LsrC and LsrD) and a solute-binding protein (LsrB).</text>
</comment>
<dbReference type="OrthoDB" id="9805029at2"/>
<evidence type="ECO:0000256" key="1">
    <source>
        <dbReference type="ARBA" id="ARBA00004417"/>
    </source>
</evidence>
<evidence type="ECO:0000256" key="2">
    <source>
        <dbReference type="ARBA" id="ARBA00009404"/>
    </source>
</evidence>
<evidence type="ECO:0000256" key="6">
    <source>
        <dbReference type="ARBA" id="ARBA00022840"/>
    </source>
</evidence>
<dbReference type="Proteomes" id="UP000326881">
    <property type="component" value="Chromosome"/>
</dbReference>
<dbReference type="InterPro" id="IPR050107">
    <property type="entry name" value="ABC_carbohydrate_import_ATPase"/>
</dbReference>
<organism evidence="11 12">
    <name type="scientific">Rhizobium grahamii</name>
    <dbReference type="NCBI Taxonomy" id="1120045"/>
    <lineage>
        <taxon>Bacteria</taxon>
        <taxon>Pseudomonadati</taxon>
        <taxon>Pseudomonadota</taxon>
        <taxon>Alphaproteobacteria</taxon>
        <taxon>Hyphomicrobiales</taxon>
        <taxon>Rhizobiaceae</taxon>
        <taxon>Rhizobium/Agrobacterium group</taxon>
        <taxon>Rhizobium</taxon>
    </lineage>
</organism>